<name>A0A0F9CJS5_9ZZZZ</name>
<protein>
    <submittedName>
        <fullName evidence="1">Uncharacterized protein</fullName>
    </submittedName>
</protein>
<comment type="caution">
    <text evidence="1">The sequence shown here is derived from an EMBL/GenBank/DDBJ whole genome shotgun (WGS) entry which is preliminary data.</text>
</comment>
<proteinExistence type="predicted"/>
<reference evidence="1" key="1">
    <citation type="journal article" date="2015" name="Nature">
        <title>Complex archaea that bridge the gap between prokaryotes and eukaryotes.</title>
        <authorList>
            <person name="Spang A."/>
            <person name="Saw J.H."/>
            <person name="Jorgensen S.L."/>
            <person name="Zaremba-Niedzwiedzka K."/>
            <person name="Martijn J."/>
            <person name="Lind A.E."/>
            <person name="van Eijk R."/>
            <person name="Schleper C."/>
            <person name="Guy L."/>
            <person name="Ettema T.J."/>
        </authorList>
    </citation>
    <scope>NUCLEOTIDE SEQUENCE</scope>
</reference>
<dbReference type="EMBL" id="LAZR01032908">
    <property type="protein sequence ID" value="KKL49583.1"/>
    <property type="molecule type" value="Genomic_DNA"/>
</dbReference>
<accession>A0A0F9CJS5</accession>
<organism evidence="1">
    <name type="scientific">marine sediment metagenome</name>
    <dbReference type="NCBI Taxonomy" id="412755"/>
    <lineage>
        <taxon>unclassified sequences</taxon>
        <taxon>metagenomes</taxon>
        <taxon>ecological metagenomes</taxon>
    </lineage>
</organism>
<feature type="non-terminal residue" evidence="1">
    <location>
        <position position="1"/>
    </location>
</feature>
<evidence type="ECO:0000313" key="1">
    <source>
        <dbReference type="EMBL" id="KKL49583.1"/>
    </source>
</evidence>
<dbReference type="AlphaFoldDB" id="A0A0F9CJS5"/>
<sequence length="56" mass="6553">THPLKELFLHGEKEILKRLKQPKQNGIKKIGNFDCNNIMETTLRPDTVLQRQLIVN</sequence>
<gene>
    <name evidence="1" type="ORF">LCGC14_2314110</name>
</gene>